<evidence type="ECO:0000313" key="1">
    <source>
        <dbReference type="EMBL" id="KAJ8959521.1"/>
    </source>
</evidence>
<name>A0AAV8Z6I1_9CUCU</name>
<keyword evidence="2" id="KW-1185">Reference proteome</keyword>
<sequence>MANRNIAFPVLQHRMVHVPSPIEVQVKRRVNLTLHDTPQITPATRIAPTYFWPPTTNRSHWYLTTLKFVEAENASVGNYG</sequence>
<dbReference type="Proteomes" id="UP001162156">
    <property type="component" value="Unassembled WGS sequence"/>
</dbReference>
<dbReference type="AlphaFoldDB" id="A0AAV8Z6I1"/>
<protein>
    <submittedName>
        <fullName evidence="1">Uncharacterized protein</fullName>
    </submittedName>
</protein>
<evidence type="ECO:0000313" key="2">
    <source>
        <dbReference type="Proteomes" id="UP001162156"/>
    </source>
</evidence>
<gene>
    <name evidence="1" type="ORF">NQ314_006257</name>
</gene>
<accession>A0AAV8Z6I1</accession>
<organism evidence="1 2">
    <name type="scientific">Rhamnusium bicolor</name>
    <dbReference type="NCBI Taxonomy" id="1586634"/>
    <lineage>
        <taxon>Eukaryota</taxon>
        <taxon>Metazoa</taxon>
        <taxon>Ecdysozoa</taxon>
        <taxon>Arthropoda</taxon>
        <taxon>Hexapoda</taxon>
        <taxon>Insecta</taxon>
        <taxon>Pterygota</taxon>
        <taxon>Neoptera</taxon>
        <taxon>Endopterygota</taxon>
        <taxon>Coleoptera</taxon>
        <taxon>Polyphaga</taxon>
        <taxon>Cucujiformia</taxon>
        <taxon>Chrysomeloidea</taxon>
        <taxon>Cerambycidae</taxon>
        <taxon>Lepturinae</taxon>
        <taxon>Rhagiini</taxon>
        <taxon>Rhamnusium</taxon>
    </lineage>
</organism>
<dbReference type="EMBL" id="JANEYF010001679">
    <property type="protein sequence ID" value="KAJ8959521.1"/>
    <property type="molecule type" value="Genomic_DNA"/>
</dbReference>
<proteinExistence type="predicted"/>
<comment type="caution">
    <text evidence="1">The sequence shown here is derived from an EMBL/GenBank/DDBJ whole genome shotgun (WGS) entry which is preliminary data.</text>
</comment>
<reference evidence="1" key="1">
    <citation type="journal article" date="2023" name="Insect Mol. Biol.">
        <title>Genome sequencing provides insights into the evolution of gene families encoding plant cell wall-degrading enzymes in longhorned beetles.</title>
        <authorList>
            <person name="Shin N.R."/>
            <person name="Okamura Y."/>
            <person name="Kirsch R."/>
            <person name="Pauchet Y."/>
        </authorList>
    </citation>
    <scope>NUCLEOTIDE SEQUENCE</scope>
    <source>
        <strain evidence="1">RBIC_L_NR</strain>
    </source>
</reference>